<protein>
    <submittedName>
        <fullName evidence="1">Uncharacterized protein</fullName>
    </submittedName>
</protein>
<sequence length="346" mass="36410">MPSLTVLPGCDGDVFDLQGEVYVDGTRGVSRGAALHGAVYMVGANHNFYNSEWTPGQAAAPAWDDFWSEEPDPVCTPNFARTRLTPTQQQAAGATYYAAAARLFVGGDDRVRPLIDGSNVRPASAGPARVLSHAVGAARTALLVPDATTTVTGAGARLCPQVASDPAVACLGEAEGGGSPHFVPFGFISPDPDRYAVALTWSAPGTPARIRPARQVFVAGATSVALRIVVPPNTKGTTLDVAVTDTAGRRSVLGQVRLDGLPGTGFTTSYWGKRCACRSGRASTRAGSPRWNSCRAARPARRGWWTRGAGAPAPRTRGRCRCRASTSDRCRQWTKATRASARTGCR</sequence>
<dbReference type="RefSeq" id="WP_218577167.1">
    <property type="nucleotide sequence ID" value="NZ_BLPG01000001.1"/>
</dbReference>
<evidence type="ECO:0000313" key="2">
    <source>
        <dbReference type="Proteomes" id="UP000482960"/>
    </source>
</evidence>
<comment type="caution">
    <text evidence="1">The sequence shown here is derived from an EMBL/GenBank/DDBJ whole genome shotgun (WGS) entry which is preliminary data.</text>
</comment>
<dbReference type="Proteomes" id="UP000482960">
    <property type="component" value="Unassembled WGS sequence"/>
</dbReference>
<gene>
    <name evidence="1" type="ORF">Prum_020380</name>
</gene>
<accession>A0A6V8L2R2</accession>
<dbReference type="AlphaFoldDB" id="A0A6V8L2R2"/>
<dbReference type="EMBL" id="BLPG01000001">
    <property type="protein sequence ID" value="GFJ88396.1"/>
    <property type="molecule type" value="Genomic_DNA"/>
</dbReference>
<evidence type="ECO:0000313" key="1">
    <source>
        <dbReference type="EMBL" id="GFJ88396.1"/>
    </source>
</evidence>
<reference evidence="1 2" key="2">
    <citation type="submission" date="2020-03" db="EMBL/GenBank/DDBJ databases">
        <authorList>
            <person name="Ichikawa N."/>
            <person name="Kimura A."/>
            <person name="Kitahashi Y."/>
            <person name="Uohara A."/>
        </authorList>
    </citation>
    <scope>NUCLEOTIDE SEQUENCE [LARGE SCALE GENOMIC DNA]</scope>
    <source>
        <strain evidence="1 2">NBRC 108638</strain>
    </source>
</reference>
<organism evidence="1 2">
    <name type="scientific">Phytohabitans rumicis</name>
    <dbReference type="NCBI Taxonomy" id="1076125"/>
    <lineage>
        <taxon>Bacteria</taxon>
        <taxon>Bacillati</taxon>
        <taxon>Actinomycetota</taxon>
        <taxon>Actinomycetes</taxon>
        <taxon>Micromonosporales</taxon>
        <taxon>Micromonosporaceae</taxon>
    </lineage>
</organism>
<name>A0A6V8L2R2_9ACTN</name>
<keyword evidence="2" id="KW-1185">Reference proteome</keyword>
<reference evidence="1 2" key="1">
    <citation type="submission" date="2020-03" db="EMBL/GenBank/DDBJ databases">
        <title>Whole genome shotgun sequence of Phytohabitans rumicis NBRC 108638.</title>
        <authorList>
            <person name="Komaki H."/>
            <person name="Tamura T."/>
        </authorList>
    </citation>
    <scope>NUCLEOTIDE SEQUENCE [LARGE SCALE GENOMIC DNA]</scope>
    <source>
        <strain evidence="1 2">NBRC 108638</strain>
    </source>
</reference>
<proteinExistence type="predicted"/>